<evidence type="ECO:0000313" key="1">
    <source>
        <dbReference type="EMBL" id="KAK6316460.1"/>
    </source>
</evidence>
<organism evidence="1 2">
    <name type="scientific">Coregonus suidteri</name>
    <dbReference type="NCBI Taxonomy" id="861788"/>
    <lineage>
        <taxon>Eukaryota</taxon>
        <taxon>Metazoa</taxon>
        <taxon>Chordata</taxon>
        <taxon>Craniata</taxon>
        <taxon>Vertebrata</taxon>
        <taxon>Euteleostomi</taxon>
        <taxon>Actinopterygii</taxon>
        <taxon>Neopterygii</taxon>
        <taxon>Teleostei</taxon>
        <taxon>Protacanthopterygii</taxon>
        <taxon>Salmoniformes</taxon>
        <taxon>Salmonidae</taxon>
        <taxon>Coregoninae</taxon>
        <taxon>Coregonus</taxon>
    </lineage>
</organism>
<reference evidence="1 2" key="1">
    <citation type="submission" date="2021-04" db="EMBL/GenBank/DDBJ databases">
        <authorList>
            <person name="De Guttry C."/>
            <person name="Zahm M."/>
            <person name="Klopp C."/>
            <person name="Cabau C."/>
            <person name="Louis A."/>
            <person name="Berthelot C."/>
            <person name="Parey E."/>
            <person name="Roest Crollius H."/>
            <person name="Montfort J."/>
            <person name="Robinson-Rechavi M."/>
            <person name="Bucao C."/>
            <person name="Bouchez O."/>
            <person name="Gislard M."/>
            <person name="Lluch J."/>
            <person name="Milhes M."/>
            <person name="Lampietro C."/>
            <person name="Lopez Roques C."/>
            <person name="Donnadieu C."/>
            <person name="Braasch I."/>
            <person name="Desvignes T."/>
            <person name="Postlethwait J."/>
            <person name="Bobe J."/>
            <person name="Wedekind C."/>
            <person name="Guiguen Y."/>
        </authorList>
    </citation>
    <scope>NUCLEOTIDE SEQUENCE [LARGE SCALE GENOMIC DNA]</scope>
    <source>
        <strain evidence="1">Cs_M1</strain>
        <tissue evidence="1">Blood</tissue>
    </source>
</reference>
<dbReference type="Proteomes" id="UP001356427">
    <property type="component" value="Unassembled WGS sequence"/>
</dbReference>
<accession>A0AAN8QTX2</accession>
<comment type="caution">
    <text evidence="1">The sequence shown here is derived from an EMBL/GenBank/DDBJ whole genome shotgun (WGS) entry which is preliminary data.</text>
</comment>
<gene>
    <name evidence="1" type="ORF">J4Q44_G00139840</name>
</gene>
<protein>
    <submittedName>
        <fullName evidence="1">Uncharacterized protein</fullName>
    </submittedName>
</protein>
<dbReference type="AlphaFoldDB" id="A0AAN8QTX2"/>
<dbReference type="EMBL" id="JAGTTL010000011">
    <property type="protein sequence ID" value="KAK6316460.1"/>
    <property type="molecule type" value="Genomic_DNA"/>
</dbReference>
<proteinExistence type="predicted"/>
<evidence type="ECO:0000313" key="2">
    <source>
        <dbReference type="Proteomes" id="UP001356427"/>
    </source>
</evidence>
<name>A0AAN8QTX2_9TELE</name>
<keyword evidence="2" id="KW-1185">Reference proteome</keyword>
<sequence>MEKRSSIIDRLRTKDCVVALADGCMDSPGYCALYCTYTTLENDSRDDIISVVNIDKRAQRNSVIMEKEVFIRTID</sequence>